<evidence type="ECO:0000256" key="5">
    <source>
        <dbReference type="SAM" id="MobiDB-lite"/>
    </source>
</evidence>
<dbReference type="PANTHER" id="PTHR23239">
    <property type="entry name" value="INTERMEDIATE FILAMENT"/>
    <property type="match status" value="1"/>
</dbReference>
<evidence type="ECO:0000313" key="8">
    <source>
        <dbReference type="Proteomes" id="UP000694569"/>
    </source>
</evidence>
<feature type="coiled-coil region" evidence="4">
    <location>
        <begin position="46"/>
        <end position="73"/>
    </location>
</feature>
<dbReference type="InterPro" id="IPR018039">
    <property type="entry name" value="IF_conserved"/>
</dbReference>
<feature type="domain" description="IF rod" evidence="6">
    <location>
        <begin position="42"/>
        <end position="350"/>
    </location>
</feature>
<evidence type="ECO:0000256" key="3">
    <source>
        <dbReference type="RuleBase" id="RU000685"/>
    </source>
</evidence>
<sequence>MATQGSSHLSFSAHSSQSQGSNFSSSGGHGGWKKSGMLSINEKETMQILNERLSSYLDKVTSLEQENAQLERKICEWYENNAPSSIPDSSQYFRIISELQNQISGANMENATGILQIDNARLAGDDFRNKFEIELQLRNATEADGNCLRRVLEGLNRERGQLDMEVQNLQEELQQMRRNHEEEVNCLRAQLGARVNVELNAAPSIDLNRALSEIRDQYESLMDSNLREAENMFIEELGRQIGSGAEQLQSVQTEAIELRRSVQTLEIELQSQLSMTSALQSTLGETQATYGSQIAQLQCMINSIESNLAQIRSDLERQNHEYRILMDQKTHLEMEIATYKRLLDVNKIDNPCACKIRCGSITSPHLSPRPVVPNSGPQEPLTGQVFPISEAQHR</sequence>
<accession>A0A8C5QVV2</accession>
<name>A0A8C5QVV2_9ANUR</name>
<dbReference type="PANTHER" id="PTHR23239:SF377">
    <property type="entry name" value="KERATIN 34"/>
    <property type="match status" value="1"/>
</dbReference>
<dbReference type="InterPro" id="IPR002957">
    <property type="entry name" value="Keratin_I"/>
</dbReference>
<evidence type="ECO:0000259" key="6">
    <source>
        <dbReference type="PROSITE" id="PS51842"/>
    </source>
</evidence>
<dbReference type="SUPFAM" id="SSF64593">
    <property type="entry name" value="Intermediate filament protein, coiled coil region"/>
    <property type="match status" value="2"/>
</dbReference>
<dbReference type="Ensembl" id="ENSLLET00000043657.1">
    <property type="protein sequence ID" value="ENSLLEP00000041980.1"/>
    <property type="gene ID" value="ENSLLEG00000026422.1"/>
</dbReference>
<dbReference type="PROSITE" id="PS00226">
    <property type="entry name" value="IF_ROD_1"/>
    <property type="match status" value="1"/>
</dbReference>
<proteinExistence type="inferred from homology"/>
<dbReference type="PRINTS" id="PR01248">
    <property type="entry name" value="TYPE1KERATIN"/>
</dbReference>
<keyword evidence="8" id="KW-1185">Reference proteome</keyword>
<dbReference type="InterPro" id="IPR039008">
    <property type="entry name" value="IF_rod_dom"/>
</dbReference>
<comment type="similarity">
    <text evidence="3">Belongs to the intermediate filament family.</text>
</comment>
<dbReference type="AlphaFoldDB" id="A0A8C5QVV2"/>
<reference evidence="7" key="2">
    <citation type="submission" date="2025-09" db="UniProtKB">
        <authorList>
            <consortium name="Ensembl"/>
        </authorList>
    </citation>
    <scope>IDENTIFICATION</scope>
</reference>
<dbReference type="Proteomes" id="UP000694569">
    <property type="component" value="Unplaced"/>
</dbReference>
<dbReference type="GeneTree" id="ENSGT00940000161311"/>
<dbReference type="SMART" id="SM01391">
    <property type="entry name" value="Filament"/>
    <property type="match status" value="1"/>
</dbReference>
<feature type="region of interest" description="Disordered" evidence="5">
    <location>
        <begin position="1"/>
        <end position="36"/>
    </location>
</feature>
<dbReference type="PROSITE" id="PS51842">
    <property type="entry name" value="IF_ROD_2"/>
    <property type="match status" value="1"/>
</dbReference>
<feature type="coiled-coil region" evidence="4">
    <location>
        <begin position="152"/>
        <end position="190"/>
    </location>
</feature>
<organism evidence="7 8">
    <name type="scientific">Leptobrachium leishanense</name>
    <name type="common">Leishan spiny toad</name>
    <dbReference type="NCBI Taxonomy" id="445787"/>
    <lineage>
        <taxon>Eukaryota</taxon>
        <taxon>Metazoa</taxon>
        <taxon>Chordata</taxon>
        <taxon>Craniata</taxon>
        <taxon>Vertebrata</taxon>
        <taxon>Euteleostomi</taxon>
        <taxon>Amphibia</taxon>
        <taxon>Batrachia</taxon>
        <taxon>Anura</taxon>
        <taxon>Pelobatoidea</taxon>
        <taxon>Megophryidae</taxon>
        <taxon>Leptobrachium</taxon>
    </lineage>
</organism>
<dbReference type="Gene3D" id="1.20.5.1160">
    <property type="entry name" value="Vasodilator-stimulated phosphoprotein"/>
    <property type="match status" value="1"/>
</dbReference>
<keyword evidence="1 3" id="KW-0403">Intermediate filament</keyword>
<evidence type="ECO:0000313" key="7">
    <source>
        <dbReference type="Ensembl" id="ENSLLEP00000041980.1"/>
    </source>
</evidence>
<dbReference type="Pfam" id="PF00038">
    <property type="entry name" value="Filament"/>
    <property type="match status" value="1"/>
</dbReference>
<dbReference type="GO" id="GO:0005882">
    <property type="term" value="C:intermediate filament"/>
    <property type="evidence" value="ECO:0007669"/>
    <property type="project" value="UniProtKB-KW"/>
</dbReference>
<dbReference type="Gene3D" id="1.20.5.500">
    <property type="entry name" value="Single helix bin"/>
    <property type="match status" value="1"/>
</dbReference>
<reference evidence="7" key="1">
    <citation type="submission" date="2025-08" db="UniProtKB">
        <authorList>
            <consortium name="Ensembl"/>
        </authorList>
    </citation>
    <scope>IDENTIFICATION</scope>
</reference>
<keyword evidence="2 4" id="KW-0175">Coiled coil</keyword>
<dbReference type="GO" id="GO:0005198">
    <property type="term" value="F:structural molecule activity"/>
    <property type="evidence" value="ECO:0007669"/>
    <property type="project" value="InterPro"/>
</dbReference>
<dbReference type="FunFam" id="1.20.5.170:FF:000002">
    <property type="entry name" value="Type I keratin KA11"/>
    <property type="match status" value="1"/>
</dbReference>
<evidence type="ECO:0000256" key="4">
    <source>
        <dbReference type="SAM" id="Coils"/>
    </source>
</evidence>
<dbReference type="GO" id="GO:0030855">
    <property type="term" value="P:epithelial cell differentiation"/>
    <property type="evidence" value="ECO:0007669"/>
    <property type="project" value="TreeGrafter"/>
</dbReference>
<feature type="coiled-coil region" evidence="4">
    <location>
        <begin position="294"/>
        <end position="335"/>
    </location>
</feature>
<dbReference type="Gene3D" id="1.20.5.170">
    <property type="match status" value="1"/>
</dbReference>
<protein>
    <recommendedName>
        <fullName evidence="6">IF rod domain-containing protein</fullName>
    </recommendedName>
</protein>
<feature type="compositionally biased region" description="Low complexity" evidence="5">
    <location>
        <begin position="1"/>
        <end position="26"/>
    </location>
</feature>
<dbReference type="GO" id="GO:0045109">
    <property type="term" value="P:intermediate filament organization"/>
    <property type="evidence" value="ECO:0007669"/>
    <property type="project" value="TreeGrafter"/>
</dbReference>
<evidence type="ECO:0000256" key="1">
    <source>
        <dbReference type="ARBA" id="ARBA00022754"/>
    </source>
</evidence>
<feature type="region of interest" description="Disordered" evidence="5">
    <location>
        <begin position="370"/>
        <end position="394"/>
    </location>
</feature>
<evidence type="ECO:0000256" key="2">
    <source>
        <dbReference type="ARBA" id="ARBA00023054"/>
    </source>
</evidence>